<feature type="compositionally biased region" description="Basic residues" evidence="1">
    <location>
        <begin position="43"/>
        <end position="52"/>
    </location>
</feature>
<reference evidence="2" key="1">
    <citation type="submission" date="2020-02" db="EMBL/GenBank/DDBJ databases">
        <authorList>
            <person name="Meier V. D."/>
        </authorList>
    </citation>
    <scope>NUCLEOTIDE SEQUENCE</scope>
    <source>
        <strain evidence="2">AVDCRST_MAG57</strain>
    </source>
</reference>
<feature type="compositionally biased region" description="Basic residues" evidence="1">
    <location>
        <begin position="1"/>
        <end position="15"/>
    </location>
</feature>
<feature type="non-terminal residue" evidence="2">
    <location>
        <position position="165"/>
    </location>
</feature>
<feature type="compositionally biased region" description="Basic residues" evidence="1">
    <location>
        <begin position="135"/>
        <end position="144"/>
    </location>
</feature>
<feature type="region of interest" description="Disordered" evidence="1">
    <location>
        <begin position="1"/>
        <end position="165"/>
    </location>
</feature>
<accession>A0A6J4IV22</accession>
<protein>
    <submittedName>
        <fullName evidence="2">Uncharacterized protein</fullName>
    </submittedName>
</protein>
<feature type="compositionally biased region" description="Basic residues" evidence="1">
    <location>
        <begin position="62"/>
        <end position="71"/>
    </location>
</feature>
<evidence type="ECO:0000313" key="2">
    <source>
        <dbReference type="EMBL" id="CAA9262518.1"/>
    </source>
</evidence>
<organism evidence="2">
    <name type="scientific">uncultured Blastococcus sp</name>
    <dbReference type="NCBI Taxonomy" id="217144"/>
    <lineage>
        <taxon>Bacteria</taxon>
        <taxon>Bacillati</taxon>
        <taxon>Actinomycetota</taxon>
        <taxon>Actinomycetes</taxon>
        <taxon>Geodermatophilales</taxon>
        <taxon>Geodermatophilaceae</taxon>
        <taxon>Blastococcus</taxon>
        <taxon>environmental samples</taxon>
    </lineage>
</organism>
<feature type="non-terminal residue" evidence="2">
    <location>
        <position position="1"/>
    </location>
</feature>
<feature type="compositionally biased region" description="Basic and acidic residues" evidence="1">
    <location>
        <begin position="16"/>
        <end position="25"/>
    </location>
</feature>
<proteinExistence type="predicted"/>
<evidence type="ECO:0000256" key="1">
    <source>
        <dbReference type="SAM" id="MobiDB-lite"/>
    </source>
</evidence>
<dbReference type="EMBL" id="CADCTI010000228">
    <property type="protein sequence ID" value="CAA9262518.1"/>
    <property type="molecule type" value="Genomic_DNA"/>
</dbReference>
<gene>
    <name evidence="2" type="ORF">AVDCRST_MAG57-2720</name>
</gene>
<dbReference type="AlphaFoldDB" id="A0A6J4IV22"/>
<feature type="compositionally biased region" description="Low complexity" evidence="1">
    <location>
        <begin position="82"/>
        <end position="91"/>
    </location>
</feature>
<name>A0A6J4IV22_9ACTN</name>
<sequence length="165" mass="17824">AHRPRTCARARRAGARRTDGRRLVDGRSAGDPALPHRMCDRRGPRHGHRHVGRPVGRGDHRAGRRPGLRVRLRADDPRHPARGTAAAPGAADRARGGHPVDPGHGDRRQRGAARRPGRDGRRPEQPALLGSAGRGARRGLRRHPPGQPRPHGAGPGARRRPLAAL</sequence>